<dbReference type="EMBL" id="MTKT01004581">
    <property type="protein sequence ID" value="OWM70947.1"/>
    <property type="molecule type" value="Genomic_DNA"/>
</dbReference>
<feature type="compositionally biased region" description="Polar residues" evidence="1">
    <location>
        <begin position="1"/>
        <end position="10"/>
    </location>
</feature>
<organism evidence="2 3">
    <name type="scientific">Punica granatum</name>
    <name type="common">Pomegranate</name>
    <dbReference type="NCBI Taxonomy" id="22663"/>
    <lineage>
        <taxon>Eukaryota</taxon>
        <taxon>Viridiplantae</taxon>
        <taxon>Streptophyta</taxon>
        <taxon>Embryophyta</taxon>
        <taxon>Tracheophyta</taxon>
        <taxon>Spermatophyta</taxon>
        <taxon>Magnoliopsida</taxon>
        <taxon>eudicotyledons</taxon>
        <taxon>Gunneridae</taxon>
        <taxon>Pentapetalae</taxon>
        <taxon>rosids</taxon>
        <taxon>malvids</taxon>
        <taxon>Myrtales</taxon>
        <taxon>Lythraceae</taxon>
        <taxon>Punica</taxon>
    </lineage>
</organism>
<comment type="caution">
    <text evidence="2">The sequence shown here is derived from an EMBL/GenBank/DDBJ whole genome shotgun (WGS) entry which is preliminary data.</text>
</comment>
<accession>A0A218WDK6</accession>
<evidence type="ECO:0000256" key="1">
    <source>
        <dbReference type="SAM" id="MobiDB-lite"/>
    </source>
</evidence>
<feature type="region of interest" description="Disordered" evidence="1">
    <location>
        <begin position="1"/>
        <end position="47"/>
    </location>
</feature>
<evidence type="ECO:0000313" key="3">
    <source>
        <dbReference type="Proteomes" id="UP000197138"/>
    </source>
</evidence>
<feature type="compositionally biased region" description="Low complexity" evidence="1">
    <location>
        <begin position="77"/>
        <end position="88"/>
    </location>
</feature>
<sequence>MDTKSWTRSPKSGKDGREARGREVRKAVKMDTKYWTRSPKCSKEPVDQNGVLTTCVQIFPSSPESRNTGREDLLGNGASPAGASGPYDPSLPPTKKPGLIKDTSSGGVLMLAEAETQTSGAKAAACGQLASLAAASDKVYSEEGVPAFLRFHQVQ</sequence>
<reference evidence="3" key="1">
    <citation type="journal article" date="2017" name="Plant J.">
        <title>The pomegranate (Punica granatum L.) genome and the genomics of punicalagin biosynthesis.</title>
        <authorList>
            <person name="Qin G."/>
            <person name="Xu C."/>
            <person name="Ming R."/>
            <person name="Tang H."/>
            <person name="Guyot R."/>
            <person name="Kramer E.M."/>
            <person name="Hu Y."/>
            <person name="Yi X."/>
            <person name="Qi Y."/>
            <person name="Xu X."/>
            <person name="Gao Z."/>
            <person name="Pan H."/>
            <person name="Jian J."/>
            <person name="Tian Y."/>
            <person name="Yue Z."/>
            <person name="Xu Y."/>
        </authorList>
    </citation>
    <scope>NUCLEOTIDE SEQUENCE [LARGE SCALE GENOMIC DNA]</scope>
    <source>
        <strain evidence="3">cv. Dabenzi</strain>
    </source>
</reference>
<proteinExistence type="predicted"/>
<feature type="region of interest" description="Disordered" evidence="1">
    <location>
        <begin position="59"/>
        <end position="103"/>
    </location>
</feature>
<gene>
    <name evidence="2" type="ORF">CDL15_Pgr013128</name>
</gene>
<name>A0A218WDK6_PUNGR</name>
<dbReference type="AlphaFoldDB" id="A0A218WDK6"/>
<protein>
    <submittedName>
        <fullName evidence="2">Uncharacterized protein</fullName>
    </submittedName>
</protein>
<dbReference type="PANTHER" id="PTHR47453">
    <property type="entry name" value="PHOSPHOGLUCAN, WATER DIKINASE, CHLOROPLASTIC"/>
    <property type="match status" value="1"/>
</dbReference>
<feature type="compositionally biased region" description="Basic and acidic residues" evidence="1">
    <location>
        <begin position="12"/>
        <end position="34"/>
    </location>
</feature>
<evidence type="ECO:0000313" key="2">
    <source>
        <dbReference type="EMBL" id="OWM70947.1"/>
    </source>
</evidence>
<dbReference type="Proteomes" id="UP000197138">
    <property type="component" value="Unassembled WGS sequence"/>
</dbReference>
<dbReference type="PANTHER" id="PTHR47453:SF1">
    <property type="entry name" value="PHOSPHOGLUCAN, WATER DIKINASE, CHLOROPLASTIC"/>
    <property type="match status" value="1"/>
</dbReference>